<organism evidence="1 2">
    <name type="scientific">Lichtheimia corymbifera JMRC:FSU:9682</name>
    <dbReference type="NCBI Taxonomy" id="1263082"/>
    <lineage>
        <taxon>Eukaryota</taxon>
        <taxon>Fungi</taxon>
        <taxon>Fungi incertae sedis</taxon>
        <taxon>Mucoromycota</taxon>
        <taxon>Mucoromycotina</taxon>
        <taxon>Mucoromycetes</taxon>
        <taxon>Mucorales</taxon>
        <taxon>Lichtheimiaceae</taxon>
        <taxon>Lichtheimia</taxon>
    </lineage>
</organism>
<keyword evidence="2" id="KW-1185">Reference proteome</keyword>
<accession>A0A068S4P4</accession>
<name>A0A068S4P4_9FUNG</name>
<sequence length="85" mass="9410">MCVPPPGGPGETQPFHHIWLAVIVINARGRRDILDVDEFGITPACFQIISVVDGHNNVLCRRRRLCMISNSLLATCTGSLIARWL</sequence>
<dbReference type="VEuPathDB" id="FungiDB:LCOR_07947.1"/>
<evidence type="ECO:0000313" key="1">
    <source>
        <dbReference type="EMBL" id="CDH56945.1"/>
    </source>
</evidence>
<dbReference type="Proteomes" id="UP000027586">
    <property type="component" value="Unassembled WGS sequence"/>
</dbReference>
<gene>
    <name evidence="1" type="ORF">LCOR_07947.1</name>
</gene>
<dbReference type="AlphaFoldDB" id="A0A068S4P4"/>
<proteinExistence type="predicted"/>
<protein>
    <submittedName>
        <fullName evidence="1">Uncharacterized protein</fullName>
    </submittedName>
</protein>
<dbReference type="EMBL" id="CBTN010000042">
    <property type="protein sequence ID" value="CDH56945.1"/>
    <property type="molecule type" value="Genomic_DNA"/>
</dbReference>
<evidence type="ECO:0000313" key="2">
    <source>
        <dbReference type="Proteomes" id="UP000027586"/>
    </source>
</evidence>
<reference evidence="1" key="1">
    <citation type="submission" date="2013-08" db="EMBL/GenBank/DDBJ databases">
        <title>Gene expansion shapes genome architecture in the human pathogen Lichtheimia corymbifera: an evolutionary genomics analysis in the ancient terrestrial Mucorales (Mucoromycotina).</title>
        <authorList>
            <person name="Schwartze V.U."/>
            <person name="Winter S."/>
            <person name="Shelest E."/>
            <person name="Marcet-Houben M."/>
            <person name="Horn F."/>
            <person name="Wehner S."/>
            <person name="Hoffmann K."/>
            <person name="Riege K."/>
            <person name="Sammeth M."/>
            <person name="Nowrousian M."/>
            <person name="Valiante V."/>
            <person name="Linde J."/>
            <person name="Jacobsen I.D."/>
            <person name="Marz M."/>
            <person name="Brakhage A.A."/>
            <person name="Gabaldon T."/>
            <person name="Bocker S."/>
            <person name="Voigt K."/>
        </authorList>
    </citation>
    <scope>NUCLEOTIDE SEQUENCE [LARGE SCALE GENOMIC DNA]</scope>
    <source>
        <strain evidence="1">FSU 9682</strain>
    </source>
</reference>
<comment type="caution">
    <text evidence="1">The sequence shown here is derived from an EMBL/GenBank/DDBJ whole genome shotgun (WGS) entry which is preliminary data.</text>
</comment>